<reference evidence="2" key="2">
    <citation type="submission" date="2018-05" db="EMBL/GenBank/DDBJ databases">
        <title>OpunRS2 (Oryza punctata Reference Sequence Version 2).</title>
        <authorList>
            <person name="Zhang J."/>
            <person name="Kudrna D."/>
            <person name="Lee S."/>
            <person name="Talag J."/>
            <person name="Welchert J."/>
            <person name="Wing R.A."/>
        </authorList>
    </citation>
    <scope>NUCLEOTIDE SEQUENCE [LARGE SCALE GENOMIC DNA]</scope>
</reference>
<dbReference type="Proteomes" id="UP000026962">
    <property type="component" value="Chromosome 10"/>
</dbReference>
<evidence type="ECO:0000313" key="3">
    <source>
        <dbReference type="Proteomes" id="UP000026962"/>
    </source>
</evidence>
<name>A0A0E0M6V2_ORYPU</name>
<dbReference type="HOGENOM" id="CLU_2324369_0_0_1"/>
<evidence type="ECO:0000256" key="1">
    <source>
        <dbReference type="SAM" id="MobiDB-lite"/>
    </source>
</evidence>
<accession>A0A0E0M6V2</accession>
<evidence type="ECO:0000313" key="2">
    <source>
        <dbReference type="EnsemblPlants" id="OPUNC10G06280.1"/>
    </source>
</evidence>
<organism evidence="2">
    <name type="scientific">Oryza punctata</name>
    <name type="common">Red rice</name>
    <dbReference type="NCBI Taxonomy" id="4537"/>
    <lineage>
        <taxon>Eukaryota</taxon>
        <taxon>Viridiplantae</taxon>
        <taxon>Streptophyta</taxon>
        <taxon>Embryophyta</taxon>
        <taxon>Tracheophyta</taxon>
        <taxon>Spermatophyta</taxon>
        <taxon>Magnoliopsida</taxon>
        <taxon>Liliopsida</taxon>
        <taxon>Poales</taxon>
        <taxon>Poaceae</taxon>
        <taxon>BOP clade</taxon>
        <taxon>Oryzoideae</taxon>
        <taxon>Oryzeae</taxon>
        <taxon>Oryzinae</taxon>
        <taxon>Oryza</taxon>
    </lineage>
</organism>
<feature type="compositionally biased region" description="Basic and acidic residues" evidence="1">
    <location>
        <begin position="62"/>
        <end position="73"/>
    </location>
</feature>
<reference evidence="2" key="1">
    <citation type="submission" date="2015-04" db="UniProtKB">
        <authorList>
            <consortium name="EnsemblPlants"/>
        </authorList>
    </citation>
    <scope>IDENTIFICATION</scope>
</reference>
<dbReference type="EnsemblPlants" id="OPUNC10G06280.1">
    <property type="protein sequence ID" value="OPUNC10G06280.1"/>
    <property type="gene ID" value="OPUNC10G06280"/>
</dbReference>
<feature type="compositionally biased region" description="Basic residues" evidence="1">
    <location>
        <begin position="24"/>
        <end position="35"/>
    </location>
</feature>
<keyword evidence="3" id="KW-1185">Reference proteome</keyword>
<sequence length="99" mass="10444">MAVMTVGGIMSGQALPKCLGQGQHGRRPLPPRHHPTFLPPETARPQGRQRLSLPFSPRSGVKAHDPNQLRGDDSCGNGGLRLACKGLATGVEESNGVNN</sequence>
<protein>
    <submittedName>
        <fullName evidence="2">Uncharacterized protein</fullName>
    </submittedName>
</protein>
<feature type="region of interest" description="Disordered" evidence="1">
    <location>
        <begin position="17"/>
        <end position="76"/>
    </location>
</feature>
<proteinExistence type="predicted"/>
<dbReference type="Gramene" id="OPUNC10G06280.1">
    <property type="protein sequence ID" value="OPUNC10G06280.1"/>
    <property type="gene ID" value="OPUNC10G06280"/>
</dbReference>
<dbReference type="AlphaFoldDB" id="A0A0E0M6V2"/>